<feature type="compositionally biased region" description="Basic residues" evidence="4">
    <location>
        <begin position="517"/>
        <end position="541"/>
    </location>
</feature>
<gene>
    <name evidence="7" type="primary">LOC116524612</name>
</gene>
<evidence type="ECO:0000256" key="1">
    <source>
        <dbReference type="ARBA" id="ARBA00000900"/>
    </source>
</evidence>
<evidence type="ECO:0000313" key="7">
    <source>
        <dbReference type="RefSeq" id="XP_032095784.1"/>
    </source>
</evidence>
<feature type="compositionally biased region" description="Polar residues" evidence="4">
    <location>
        <begin position="311"/>
        <end position="321"/>
    </location>
</feature>
<feature type="compositionally biased region" description="Basic and acidic residues" evidence="4">
    <location>
        <begin position="459"/>
        <end position="475"/>
    </location>
</feature>
<feature type="region of interest" description="Disordered" evidence="4">
    <location>
        <begin position="400"/>
        <end position="422"/>
    </location>
</feature>
<dbReference type="InterPro" id="IPR058745">
    <property type="entry name" value="PWI_Topors"/>
</dbReference>
<dbReference type="EC" id="2.3.2.27" evidence="2"/>
<feature type="compositionally biased region" description="Polar residues" evidence="4">
    <location>
        <begin position="290"/>
        <end position="302"/>
    </location>
</feature>
<feature type="region of interest" description="Disordered" evidence="4">
    <location>
        <begin position="515"/>
        <end position="541"/>
    </location>
</feature>
<sequence length="738" mass="84513">MAMSLDLSSDCDCPNCLEGPQNESDWNPCSNESGNGSLYSRSRKKSMLSCSVQCFPSQCCPIKPESDNKEDSAVLPSDEEGYVGSSQNNHLILSLEDIKRKLKPVREWTIQELLREFGDNGKLQPNSMSLGYFRDQVALKFRRALYYSGIWVTHVQGYKPQQHFTANYFKRNPGCLHRLVPWLKRELTAVYGDYGYTVKNILTTILHHMTKYDLDSESFIHFLEPYLLQYTHHFLHEFISFVHSPYNMETYDQRAIYQCSAASPCVKKKPIASAPISPLPKDHTLLISQHNTKQPKKTQSQWNKEERPLSGSKQVPNTTSFLKKSEIPPVYDKTVSKIYGGIKDEAESGDHKSIVSTNNILQKWATPRERYPALLNCKKKVQEKMTEGMKLFPDHVHDLGKNDTTAHPFGTPGISNQVQPQKYSLRERRGLSCGQKINFQKKEENSKYSDSSPKTFQRLSRERSLKSCKSRERDPSWSSISENAFSPKRDGRKLSSLRKKRLKCRQFSQFVEIGSHSSRRIQRRSRPSTHRSKSWCVGSRKRSVSRESSNLSLRRSHRSEHLLQNICCKPSKEKHAHGNELNYGRPSSTTIQYVKLSSTAGKIPKCPSKSEGASQAGRHCNSPTCLQLQEHRPPSKQEIKQETTFPKARRTRVVRHRKTKCHYSDIHTTEDVSDELSNVDDIRQMSGLSNVHPPAGDKSTKTAFESLEYSLGQERIQRRHSIRNIGANCFKRQISLLN</sequence>
<keyword evidence="6" id="KW-1185">Reference proteome</keyword>
<feature type="compositionally biased region" description="Polar residues" evidence="4">
    <location>
        <begin position="448"/>
        <end position="458"/>
    </location>
</feature>
<organism evidence="6 7">
    <name type="scientific">Sapajus apella</name>
    <name type="common">Brown-capped capuchin</name>
    <name type="synonym">Cebus apella</name>
    <dbReference type="NCBI Taxonomy" id="9515"/>
    <lineage>
        <taxon>Eukaryota</taxon>
        <taxon>Metazoa</taxon>
        <taxon>Chordata</taxon>
        <taxon>Craniata</taxon>
        <taxon>Vertebrata</taxon>
        <taxon>Euteleostomi</taxon>
        <taxon>Mammalia</taxon>
        <taxon>Eutheria</taxon>
        <taxon>Euarchontoglires</taxon>
        <taxon>Primates</taxon>
        <taxon>Haplorrhini</taxon>
        <taxon>Platyrrhini</taxon>
        <taxon>Cebidae</taxon>
        <taxon>Cebinae</taxon>
        <taxon>Sapajus</taxon>
    </lineage>
</organism>
<dbReference type="AlphaFoldDB" id="A0A6J3EU49"/>
<reference evidence="7" key="1">
    <citation type="submission" date="2025-08" db="UniProtKB">
        <authorList>
            <consortium name="RefSeq"/>
        </authorList>
    </citation>
    <scope>IDENTIFICATION</scope>
    <source>
        <tissue evidence="7">Blood</tissue>
    </source>
</reference>
<feature type="domain" description="Topors PWI-like" evidence="5">
    <location>
        <begin position="174"/>
        <end position="243"/>
    </location>
</feature>
<feature type="compositionally biased region" description="Polar residues" evidence="4">
    <location>
        <begin position="413"/>
        <end position="422"/>
    </location>
</feature>
<dbReference type="Proteomes" id="UP000504640">
    <property type="component" value="Unplaced"/>
</dbReference>
<evidence type="ECO:0000256" key="2">
    <source>
        <dbReference type="ARBA" id="ARBA00012483"/>
    </source>
</evidence>
<evidence type="ECO:0000256" key="3">
    <source>
        <dbReference type="ARBA" id="ARBA00022679"/>
    </source>
</evidence>
<evidence type="ECO:0000256" key="4">
    <source>
        <dbReference type="SAM" id="MobiDB-lite"/>
    </source>
</evidence>
<feature type="region of interest" description="Disordered" evidence="4">
    <location>
        <begin position="290"/>
        <end position="321"/>
    </location>
</feature>
<keyword evidence="3" id="KW-0808">Transferase</keyword>
<comment type="catalytic activity">
    <reaction evidence="1">
        <text>S-ubiquitinyl-[E2 ubiquitin-conjugating enzyme]-L-cysteine + [acceptor protein]-L-lysine = [E2 ubiquitin-conjugating enzyme]-L-cysteine + N(6)-ubiquitinyl-[acceptor protein]-L-lysine.</text>
        <dbReference type="EC" id="2.3.2.27"/>
    </reaction>
</comment>
<dbReference type="Pfam" id="PF26084">
    <property type="entry name" value="PWI_Topors"/>
    <property type="match status" value="1"/>
</dbReference>
<name>A0A6J3EU49_SAPAP</name>
<protein>
    <recommendedName>
        <fullName evidence="2">RING-type E3 ubiquitin transferase</fullName>
        <ecNumber evidence="2">2.3.2.27</ecNumber>
    </recommendedName>
</protein>
<dbReference type="PANTHER" id="PTHR46077">
    <property type="entry name" value="E3 UBIQUITIN-PROTEIN LIGASE TOPORS"/>
    <property type="match status" value="1"/>
</dbReference>
<evidence type="ECO:0000313" key="6">
    <source>
        <dbReference type="Proteomes" id="UP000504640"/>
    </source>
</evidence>
<dbReference type="GO" id="GO:0000209">
    <property type="term" value="P:protein polyubiquitination"/>
    <property type="evidence" value="ECO:0007669"/>
    <property type="project" value="TreeGrafter"/>
</dbReference>
<dbReference type="PANTHER" id="PTHR46077:SF3">
    <property type="entry name" value="TOPOISOMERASE I BINDING, ARGININE_SERINE-RICH LIKE"/>
    <property type="match status" value="1"/>
</dbReference>
<dbReference type="GO" id="GO:0006513">
    <property type="term" value="P:protein monoubiquitination"/>
    <property type="evidence" value="ECO:0007669"/>
    <property type="project" value="TreeGrafter"/>
</dbReference>
<proteinExistence type="predicted"/>
<evidence type="ECO:0000259" key="5">
    <source>
        <dbReference type="Pfam" id="PF26084"/>
    </source>
</evidence>
<dbReference type="RefSeq" id="XP_032095784.1">
    <property type="nucleotide sequence ID" value="XM_032239893.1"/>
</dbReference>
<dbReference type="GO" id="GO:0061630">
    <property type="term" value="F:ubiquitin protein ligase activity"/>
    <property type="evidence" value="ECO:0007669"/>
    <property type="project" value="UniProtKB-EC"/>
</dbReference>
<accession>A0A6J3EU49</accession>
<dbReference type="GeneID" id="116524612"/>
<feature type="region of interest" description="Disordered" evidence="4">
    <location>
        <begin position="442"/>
        <end position="498"/>
    </location>
</feature>